<feature type="non-terminal residue" evidence="1">
    <location>
        <position position="1"/>
    </location>
</feature>
<evidence type="ECO:0000313" key="1">
    <source>
        <dbReference type="EMBL" id="OBS63922.1"/>
    </source>
</evidence>
<feature type="non-terminal residue" evidence="1">
    <location>
        <position position="77"/>
    </location>
</feature>
<name>A0A1A6GF37_NEOLE</name>
<organism evidence="1 2">
    <name type="scientific">Neotoma lepida</name>
    <name type="common">Desert woodrat</name>
    <dbReference type="NCBI Taxonomy" id="56216"/>
    <lineage>
        <taxon>Eukaryota</taxon>
        <taxon>Metazoa</taxon>
        <taxon>Chordata</taxon>
        <taxon>Craniata</taxon>
        <taxon>Vertebrata</taxon>
        <taxon>Euteleostomi</taxon>
        <taxon>Mammalia</taxon>
        <taxon>Eutheria</taxon>
        <taxon>Euarchontoglires</taxon>
        <taxon>Glires</taxon>
        <taxon>Rodentia</taxon>
        <taxon>Myomorpha</taxon>
        <taxon>Muroidea</taxon>
        <taxon>Cricetidae</taxon>
        <taxon>Neotominae</taxon>
        <taxon>Neotoma</taxon>
    </lineage>
</organism>
<gene>
    <name evidence="1" type="ORF">A6R68_07538</name>
</gene>
<dbReference type="EMBL" id="LZPO01097698">
    <property type="protein sequence ID" value="OBS63922.1"/>
    <property type="molecule type" value="Genomic_DNA"/>
</dbReference>
<keyword evidence="2" id="KW-1185">Reference proteome</keyword>
<reference evidence="1 2" key="1">
    <citation type="submission" date="2016-06" db="EMBL/GenBank/DDBJ databases">
        <title>The Draft Genome Sequence and Annotation of the Desert Woodrat Neotoma lepida.</title>
        <authorList>
            <person name="Campbell M."/>
            <person name="Oakeson K.F."/>
            <person name="Yandell M."/>
            <person name="Halpert J.R."/>
            <person name="Dearing D."/>
        </authorList>
    </citation>
    <scope>NUCLEOTIDE SEQUENCE [LARGE SCALE GENOMIC DNA]</scope>
    <source>
        <strain evidence="1">417</strain>
        <tissue evidence="1">Liver</tissue>
    </source>
</reference>
<accession>A0A1A6GF37</accession>
<comment type="caution">
    <text evidence="1">The sequence shown here is derived from an EMBL/GenBank/DDBJ whole genome shotgun (WGS) entry which is preliminary data.</text>
</comment>
<dbReference type="Proteomes" id="UP000092124">
    <property type="component" value="Unassembled WGS sequence"/>
</dbReference>
<proteinExistence type="predicted"/>
<sequence length="77" mass="8720">EELEEKRDGKSQGFSSRPRRLLEPESCHFTLPPCWVSRSNWSPRSETLELKVTREDVTQALDPGSAVTPGSTLQSYK</sequence>
<protein>
    <submittedName>
        <fullName evidence="1">Uncharacterized protein</fullName>
    </submittedName>
</protein>
<dbReference type="AlphaFoldDB" id="A0A1A6GF37"/>
<evidence type="ECO:0000313" key="2">
    <source>
        <dbReference type="Proteomes" id="UP000092124"/>
    </source>
</evidence>